<comment type="caution">
    <text evidence="2">The sequence shown here is derived from an EMBL/GenBank/DDBJ whole genome shotgun (WGS) entry which is preliminary data.</text>
</comment>
<organism evidence="2 3">
    <name type="scientific">Aduncisulcus paluster</name>
    <dbReference type="NCBI Taxonomy" id="2918883"/>
    <lineage>
        <taxon>Eukaryota</taxon>
        <taxon>Metamonada</taxon>
        <taxon>Carpediemonas-like organisms</taxon>
        <taxon>Aduncisulcus</taxon>
    </lineage>
</organism>
<feature type="domain" description="ABM" evidence="1">
    <location>
        <begin position="1"/>
        <end position="34"/>
    </location>
</feature>
<dbReference type="GO" id="GO:0004497">
    <property type="term" value="F:monooxygenase activity"/>
    <property type="evidence" value="ECO:0007669"/>
    <property type="project" value="UniProtKB-KW"/>
</dbReference>
<keyword evidence="2" id="KW-0503">Monooxygenase</keyword>
<dbReference type="InterPro" id="IPR011008">
    <property type="entry name" value="Dimeric_a/b-barrel"/>
</dbReference>
<dbReference type="Proteomes" id="UP001057375">
    <property type="component" value="Unassembled WGS sequence"/>
</dbReference>
<accession>A0ABQ5KCX6</accession>
<reference evidence="2" key="1">
    <citation type="submission" date="2022-03" db="EMBL/GenBank/DDBJ databases">
        <title>Draft genome sequence of Aduncisulcus paluster, a free-living microaerophilic Fornicata.</title>
        <authorList>
            <person name="Yuyama I."/>
            <person name="Kume K."/>
            <person name="Tamura T."/>
            <person name="Inagaki Y."/>
            <person name="Hashimoto T."/>
        </authorList>
    </citation>
    <scope>NUCLEOTIDE SEQUENCE</scope>
    <source>
        <strain evidence="2">NY0171</strain>
    </source>
</reference>
<protein>
    <submittedName>
        <fullName evidence="2">Antibiotic biosynthesis monooxygenase</fullName>
    </submittedName>
</protein>
<sequence length="34" mass="3800">MQAAEGKEQELEAVLRELVKATATEEGAVEYRLH</sequence>
<evidence type="ECO:0000313" key="2">
    <source>
        <dbReference type="EMBL" id="GKT29220.1"/>
    </source>
</evidence>
<keyword evidence="2" id="KW-0560">Oxidoreductase</keyword>
<evidence type="ECO:0000313" key="3">
    <source>
        <dbReference type="Proteomes" id="UP001057375"/>
    </source>
</evidence>
<dbReference type="SUPFAM" id="SSF54909">
    <property type="entry name" value="Dimeric alpha+beta barrel"/>
    <property type="match status" value="1"/>
</dbReference>
<dbReference type="EMBL" id="BQXS01000740">
    <property type="protein sequence ID" value="GKT29220.1"/>
    <property type="molecule type" value="Genomic_DNA"/>
</dbReference>
<dbReference type="InterPro" id="IPR007138">
    <property type="entry name" value="ABM_dom"/>
</dbReference>
<dbReference type="Pfam" id="PF03992">
    <property type="entry name" value="ABM"/>
    <property type="match status" value="1"/>
</dbReference>
<gene>
    <name evidence="2" type="ORF">ADUPG1_001107</name>
</gene>
<keyword evidence="3" id="KW-1185">Reference proteome</keyword>
<proteinExistence type="predicted"/>
<name>A0ABQ5KCX6_9EUKA</name>
<evidence type="ECO:0000259" key="1">
    <source>
        <dbReference type="Pfam" id="PF03992"/>
    </source>
</evidence>
<feature type="non-terminal residue" evidence="2">
    <location>
        <position position="34"/>
    </location>
</feature>
<dbReference type="Gene3D" id="3.30.70.100">
    <property type="match status" value="1"/>
</dbReference>